<gene>
    <name evidence="1" type="ORF">GWI33_001190</name>
</gene>
<keyword evidence="2" id="KW-1185">Reference proteome</keyword>
<proteinExistence type="predicted"/>
<dbReference type="AlphaFoldDB" id="A0A834HLB1"/>
<protein>
    <submittedName>
        <fullName evidence="1">Uncharacterized protein</fullName>
    </submittedName>
</protein>
<evidence type="ECO:0000313" key="1">
    <source>
        <dbReference type="EMBL" id="KAF7263769.1"/>
    </source>
</evidence>
<feature type="non-terminal residue" evidence="1">
    <location>
        <position position="1"/>
    </location>
</feature>
<dbReference type="EMBL" id="JAACXV010019585">
    <property type="protein sequence ID" value="KAF7263769.1"/>
    <property type="molecule type" value="Genomic_DNA"/>
</dbReference>
<evidence type="ECO:0000313" key="2">
    <source>
        <dbReference type="Proteomes" id="UP000625711"/>
    </source>
</evidence>
<reference evidence="1" key="1">
    <citation type="submission" date="2020-08" db="EMBL/GenBank/DDBJ databases">
        <title>Genome sequencing and assembly of the red palm weevil Rhynchophorus ferrugineus.</title>
        <authorList>
            <person name="Dias G.B."/>
            <person name="Bergman C.M."/>
            <person name="Manee M."/>
        </authorList>
    </citation>
    <scope>NUCLEOTIDE SEQUENCE</scope>
    <source>
        <strain evidence="1">AA-2017</strain>
        <tissue evidence="1">Whole larva</tissue>
    </source>
</reference>
<comment type="caution">
    <text evidence="1">The sequence shown here is derived from an EMBL/GenBank/DDBJ whole genome shotgun (WGS) entry which is preliminary data.</text>
</comment>
<name>A0A834HLB1_RHYFE</name>
<accession>A0A834HLB1</accession>
<sequence length="36" mass="4619">TAYETWLYWSTPETKEKEDPANVFRRRRRLSYWPER</sequence>
<dbReference type="Proteomes" id="UP000625711">
    <property type="component" value="Unassembled WGS sequence"/>
</dbReference>
<organism evidence="1 2">
    <name type="scientific">Rhynchophorus ferrugineus</name>
    <name type="common">Red palm weevil</name>
    <name type="synonym">Curculio ferrugineus</name>
    <dbReference type="NCBI Taxonomy" id="354439"/>
    <lineage>
        <taxon>Eukaryota</taxon>
        <taxon>Metazoa</taxon>
        <taxon>Ecdysozoa</taxon>
        <taxon>Arthropoda</taxon>
        <taxon>Hexapoda</taxon>
        <taxon>Insecta</taxon>
        <taxon>Pterygota</taxon>
        <taxon>Neoptera</taxon>
        <taxon>Endopterygota</taxon>
        <taxon>Coleoptera</taxon>
        <taxon>Polyphaga</taxon>
        <taxon>Cucujiformia</taxon>
        <taxon>Curculionidae</taxon>
        <taxon>Dryophthorinae</taxon>
        <taxon>Rhynchophorus</taxon>
    </lineage>
</organism>